<evidence type="ECO:0000313" key="3">
    <source>
        <dbReference type="Proteomes" id="UP001233999"/>
    </source>
</evidence>
<evidence type="ECO:0000256" key="1">
    <source>
        <dbReference type="SAM" id="MobiDB-lite"/>
    </source>
</evidence>
<reference evidence="2" key="1">
    <citation type="journal article" date="2023" name="IScience">
        <title>Live-bearing cockroach genome reveals convergent evolutionary mechanisms linked to viviparity in insects and beyond.</title>
        <authorList>
            <person name="Fouks B."/>
            <person name="Harrison M.C."/>
            <person name="Mikhailova A.A."/>
            <person name="Marchal E."/>
            <person name="English S."/>
            <person name="Carruthers M."/>
            <person name="Jennings E.C."/>
            <person name="Chiamaka E.L."/>
            <person name="Frigard R.A."/>
            <person name="Pippel M."/>
            <person name="Attardo G.M."/>
            <person name="Benoit J.B."/>
            <person name="Bornberg-Bauer E."/>
            <person name="Tobe S.S."/>
        </authorList>
    </citation>
    <scope>NUCLEOTIDE SEQUENCE</scope>
    <source>
        <strain evidence="2">Stay&amp;Tobe</strain>
    </source>
</reference>
<comment type="caution">
    <text evidence="2">The sequence shown here is derived from an EMBL/GenBank/DDBJ whole genome shotgun (WGS) entry which is preliminary data.</text>
</comment>
<dbReference type="EMBL" id="JASPKZ010010651">
    <property type="protein sequence ID" value="KAJ9574216.1"/>
    <property type="molecule type" value="Genomic_DNA"/>
</dbReference>
<feature type="region of interest" description="Disordered" evidence="1">
    <location>
        <begin position="1"/>
        <end position="96"/>
    </location>
</feature>
<name>A0AAD7Z5L9_DIPPU</name>
<protein>
    <submittedName>
        <fullName evidence="2">Uncharacterized protein</fullName>
    </submittedName>
</protein>
<sequence>MISEELASDDSNSQYSEETSETWPPPPDSDSQSDQQAERAIFPTQGEDINTSPTLLEEASEERTACSPPPREITPLAENFADTQLTDRQGTSEPDLNSTLADERVEDEIVRSPYLLRQHLCPHAAPQLDKGLIFLKEKDILLSGHDAVVKRT</sequence>
<dbReference type="Proteomes" id="UP001233999">
    <property type="component" value="Unassembled WGS sequence"/>
</dbReference>
<dbReference type="AlphaFoldDB" id="A0AAD7Z5L9"/>
<accession>A0AAD7Z5L9</accession>
<gene>
    <name evidence="2" type="ORF">L9F63_008397</name>
</gene>
<reference evidence="2" key="2">
    <citation type="submission" date="2023-05" db="EMBL/GenBank/DDBJ databases">
        <authorList>
            <person name="Fouks B."/>
        </authorList>
    </citation>
    <scope>NUCLEOTIDE SEQUENCE</scope>
    <source>
        <strain evidence="2">Stay&amp;Tobe</strain>
        <tissue evidence="2">Testes</tissue>
    </source>
</reference>
<evidence type="ECO:0000313" key="2">
    <source>
        <dbReference type="EMBL" id="KAJ9574216.1"/>
    </source>
</evidence>
<proteinExistence type="predicted"/>
<feature type="compositionally biased region" description="Polar residues" evidence="1">
    <location>
        <begin position="81"/>
        <end position="96"/>
    </location>
</feature>
<keyword evidence="3" id="KW-1185">Reference proteome</keyword>
<feature type="non-terminal residue" evidence="2">
    <location>
        <position position="152"/>
    </location>
</feature>
<organism evidence="2 3">
    <name type="scientific">Diploptera punctata</name>
    <name type="common">Pacific beetle cockroach</name>
    <dbReference type="NCBI Taxonomy" id="6984"/>
    <lineage>
        <taxon>Eukaryota</taxon>
        <taxon>Metazoa</taxon>
        <taxon>Ecdysozoa</taxon>
        <taxon>Arthropoda</taxon>
        <taxon>Hexapoda</taxon>
        <taxon>Insecta</taxon>
        <taxon>Pterygota</taxon>
        <taxon>Neoptera</taxon>
        <taxon>Polyneoptera</taxon>
        <taxon>Dictyoptera</taxon>
        <taxon>Blattodea</taxon>
        <taxon>Blaberoidea</taxon>
        <taxon>Blaberidae</taxon>
        <taxon>Diplopterinae</taxon>
        <taxon>Diploptera</taxon>
    </lineage>
</organism>